<organism evidence="1 2">
    <name type="scientific">Diphasiastrum complanatum</name>
    <name type="common">Issler's clubmoss</name>
    <name type="synonym">Lycopodium complanatum</name>
    <dbReference type="NCBI Taxonomy" id="34168"/>
    <lineage>
        <taxon>Eukaryota</taxon>
        <taxon>Viridiplantae</taxon>
        <taxon>Streptophyta</taxon>
        <taxon>Embryophyta</taxon>
        <taxon>Tracheophyta</taxon>
        <taxon>Lycopodiopsida</taxon>
        <taxon>Lycopodiales</taxon>
        <taxon>Lycopodiaceae</taxon>
        <taxon>Lycopodioideae</taxon>
        <taxon>Diphasiastrum</taxon>
    </lineage>
</organism>
<proteinExistence type="predicted"/>
<keyword evidence="2" id="KW-1185">Reference proteome</keyword>
<comment type="caution">
    <text evidence="1">The sequence shown here is derived from an EMBL/GenBank/DDBJ whole genome shotgun (WGS) entry which is preliminary data.</text>
</comment>
<dbReference type="Proteomes" id="UP001162992">
    <property type="component" value="Chromosome 13"/>
</dbReference>
<protein>
    <submittedName>
        <fullName evidence="1">Uncharacterized protein</fullName>
    </submittedName>
</protein>
<gene>
    <name evidence="1" type="ORF">O6H91_13G026100</name>
</gene>
<accession>A0ACC2BT37</accession>
<evidence type="ECO:0000313" key="2">
    <source>
        <dbReference type="Proteomes" id="UP001162992"/>
    </source>
</evidence>
<sequence length="293" mass="30798">MAAAPVKTALLLVFACVTYPCVAQQCGSQTTCANNLCCSQYGYCGSTDSYCGKGCQSGPCTSGGTPSSPGGGVGSIVTSQVFDSLFPNRNSFYTYESFIAAANKYPSFGTTGDSSAKLREIAAYAAHVQQETAGLQYINEISPGSDYCDSSNTQYPCAAGQSYFGRGPLQLSWNYNYGAASSSVGSDILSQPGLVGSDPTISFEASFWFWTTASGSIPSCHDVIVGNWSPTQADSAAGRYPGFGLTIDIINGGIECGKATSQAQNRVTYYKQFCTQLGVDPGQNLDCTNMQHF</sequence>
<dbReference type="EMBL" id="CM055104">
    <property type="protein sequence ID" value="KAJ7532932.1"/>
    <property type="molecule type" value="Genomic_DNA"/>
</dbReference>
<reference evidence="2" key="1">
    <citation type="journal article" date="2024" name="Proc. Natl. Acad. Sci. U.S.A.">
        <title>Extraordinary preservation of gene collinearity over three hundred million years revealed in homosporous lycophytes.</title>
        <authorList>
            <person name="Li C."/>
            <person name="Wickell D."/>
            <person name="Kuo L.Y."/>
            <person name="Chen X."/>
            <person name="Nie B."/>
            <person name="Liao X."/>
            <person name="Peng D."/>
            <person name="Ji J."/>
            <person name="Jenkins J."/>
            <person name="Williams M."/>
            <person name="Shu S."/>
            <person name="Plott C."/>
            <person name="Barry K."/>
            <person name="Rajasekar S."/>
            <person name="Grimwood J."/>
            <person name="Han X."/>
            <person name="Sun S."/>
            <person name="Hou Z."/>
            <person name="He W."/>
            <person name="Dai G."/>
            <person name="Sun C."/>
            <person name="Schmutz J."/>
            <person name="Leebens-Mack J.H."/>
            <person name="Li F.W."/>
            <person name="Wang L."/>
        </authorList>
    </citation>
    <scope>NUCLEOTIDE SEQUENCE [LARGE SCALE GENOMIC DNA]</scope>
    <source>
        <strain evidence="2">cv. PW_Plant_1</strain>
    </source>
</reference>
<name>A0ACC2BT37_DIPCM</name>
<evidence type="ECO:0000313" key="1">
    <source>
        <dbReference type="EMBL" id="KAJ7532932.1"/>
    </source>
</evidence>